<evidence type="ECO:0008006" key="4">
    <source>
        <dbReference type="Google" id="ProtNLM"/>
    </source>
</evidence>
<feature type="region of interest" description="Disordered" evidence="1">
    <location>
        <begin position="311"/>
        <end position="438"/>
    </location>
</feature>
<keyword evidence="3" id="KW-1185">Reference proteome</keyword>
<feature type="compositionally biased region" description="Low complexity" evidence="1">
    <location>
        <begin position="204"/>
        <end position="215"/>
    </location>
</feature>
<feature type="compositionally biased region" description="Polar residues" evidence="1">
    <location>
        <begin position="50"/>
        <end position="65"/>
    </location>
</feature>
<gene>
    <name evidence="2" type="ORF">KCU98_g17563</name>
</gene>
<feature type="region of interest" description="Disordered" evidence="1">
    <location>
        <begin position="118"/>
        <end position="172"/>
    </location>
</feature>
<evidence type="ECO:0000313" key="3">
    <source>
        <dbReference type="Proteomes" id="UP000729357"/>
    </source>
</evidence>
<organism evidence="2 3">
    <name type="scientific">Aureobasidium melanogenum</name>
    <name type="common">Aureobasidium pullulans var. melanogenum</name>
    <dbReference type="NCBI Taxonomy" id="46634"/>
    <lineage>
        <taxon>Eukaryota</taxon>
        <taxon>Fungi</taxon>
        <taxon>Dikarya</taxon>
        <taxon>Ascomycota</taxon>
        <taxon>Pezizomycotina</taxon>
        <taxon>Dothideomycetes</taxon>
        <taxon>Dothideomycetidae</taxon>
        <taxon>Dothideales</taxon>
        <taxon>Saccotheciaceae</taxon>
        <taxon>Aureobasidium</taxon>
    </lineage>
</organism>
<feature type="compositionally biased region" description="Acidic residues" evidence="1">
    <location>
        <begin position="334"/>
        <end position="364"/>
    </location>
</feature>
<feature type="compositionally biased region" description="Basic and acidic residues" evidence="1">
    <location>
        <begin position="129"/>
        <end position="143"/>
    </location>
</feature>
<feature type="compositionally biased region" description="Basic and acidic residues" evidence="1">
    <location>
        <begin position="194"/>
        <end position="203"/>
    </location>
</feature>
<reference evidence="2" key="2">
    <citation type="submission" date="2021-08" db="EMBL/GenBank/DDBJ databases">
        <authorList>
            <person name="Gostincar C."/>
            <person name="Sun X."/>
            <person name="Song Z."/>
            <person name="Gunde-Cimerman N."/>
        </authorList>
    </citation>
    <scope>NUCLEOTIDE SEQUENCE</scope>
    <source>
        <strain evidence="2">EXF-9298</strain>
    </source>
</reference>
<dbReference type="Proteomes" id="UP000729357">
    <property type="component" value="Unassembled WGS sequence"/>
</dbReference>
<evidence type="ECO:0000256" key="1">
    <source>
        <dbReference type="SAM" id="MobiDB-lite"/>
    </source>
</evidence>
<protein>
    <recommendedName>
        <fullName evidence="4">Transcription factor Iwr1 domain-containing protein</fullName>
    </recommendedName>
</protein>
<reference evidence="2" key="1">
    <citation type="journal article" date="2021" name="J Fungi (Basel)">
        <title>Virulence traits and population genomics of the black yeast Aureobasidium melanogenum.</title>
        <authorList>
            <person name="Cernosa A."/>
            <person name="Sun X."/>
            <person name="Gostincar C."/>
            <person name="Fang C."/>
            <person name="Gunde-Cimerman N."/>
            <person name="Song Z."/>
        </authorList>
    </citation>
    <scope>NUCLEOTIDE SEQUENCE</scope>
    <source>
        <strain evidence="2">EXF-9298</strain>
    </source>
</reference>
<feature type="region of interest" description="Disordered" evidence="1">
    <location>
        <begin position="194"/>
        <end position="254"/>
    </location>
</feature>
<feature type="region of interest" description="Disordered" evidence="1">
    <location>
        <begin position="26"/>
        <end position="104"/>
    </location>
</feature>
<dbReference type="EMBL" id="JAHFXS010004372">
    <property type="protein sequence ID" value="KAG9955889.1"/>
    <property type="molecule type" value="Genomic_DNA"/>
</dbReference>
<proteinExistence type="predicted"/>
<sequence>MLGSQNRPAISSTPSRSNYFRLKALGINPVGETNPTPQVKKRLREDSEEAQAQAQPPNKKSQTPPSAVVARPSGSTRPLASGSAVTKSLSSGLTATESLSKARQEDEELFARARAARQAMADSSAWYRSEIRKDDTRRKDEAGRSLTSPSMERARELARLRSSRPGAASPDVPAYRLRESRFVPRAQYNLAIEKARQKIESRSRSPSRLSTPRASQSPSRSAGKSLMALSTAKAQTSPLLAPSERQDTQATHSTAQFAALHKAPEPSEWQYEPIFFAESVDTALSEPNPKEHGSNLEDLAQNAMNEYVDLGSGDELEDLQQVEHSDQSTFEVNDMVDTEAFADDDDDDDDEEEDIEEADDEGEEYVGGYAQNPEDFEDEEVYDEDDPEEEEEEEEGLEDFDEEDGVDDDEVSDTSAINVSNNIKAGTGTADDAFELSD</sequence>
<feature type="compositionally biased region" description="Acidic residues" evidence="1">
    <location>
        <begin position="374"/>
        <end position="412"/>
    </location>
</feature>
<comment type="caution">
    <text evidence="2">The sequence shown here is derived from an EMBL/GenBank/DDBJ whole genome shotgun (WGS) entry which is preliminary data.</text>
</comment>
<feature type="non-terminal residue" evidence="2">
    <location>
        <position position="438"/>
    </location>
</feature>
<name>A0A9P8JLG4_AURME</name>
<feature type="compositionally biased region" description="Polar residues" evidence="1">
    <location>
        <begin position="413"/>
        <end position="424"/>
    </location>
</feature>
<evidence type="ECO:0000313" key="2">
    <source>
        <dbReference type="EMBL" id="KAG9955889.1"/>
    </source>
</evidence>
<accession>A0A9P8JLG4</accession>
<dbReference type="AlphaFoldDB" id="A0A9P8JLG4"/>
<feature type="compositionally biased region" description="Polar residues" evidence="1">
    <location>
        <begin position="73"/>
        <end position="101"/>
    </location>
</feature>